<keyword evidence="2" id="KW-1185">Reference proteome</keyword>
<gene>
    <name evidence="1" type="ORF">MAR_027588</name>
</gene>
<proteinExistence type="predicted"/>
<evidence type="ECO:0000313" key="2">
    <source>
        <dbReference type="Proteomes" id="UP001164746"/>
    </source>
</evidence>
<sequence length="305" mass="34196">MGPMVTMGILNGHPGPRNLMKHVVDYIVSGRTTCITDIPVDQLGRLDAVSAIQEISDSVDCNQMIEKYGDLLEACGFRKVLSVESRQDAVSAMKSYYMFNRCIPSLPQFVEGIKFHGMLDMLRKCPEKAYSYLMQTEHVDSLTIKGFFKPVFSSDKAEEEDEEVILCNFHQFLKKLERAKMSCISIDAETGSSSEVNLNTGHFLQALIGCPALPSCITEGIITFDHKSDYLTTVNTCAPSINFSKLSVIKNYSSFEELMKNIIVGSYGFRREYMLIQQLYMFRAPAEAGKVLLWKGPFRGHGVVC</sequence>
<protein>
    <submittedName>
        <fullName evidence="1">Uncharacterized protein</fullName>
    </submittedName>
</protein>
<dbReference type="EMBL" id="CP111019">
    <property type="protein sequence ID" value="WAR13408.1"/>
    <property type="molecule type" value="Genomic_DNA"/>
</dbReference>
<dbReference type="Proteomes" id="UP001164746">
    <property type="component" value="Chromosome 8"/>
</dbReference>
<organism evidence="1 2">
    <name type="scientific">Mya arenaria</name>
    <name type="common">Soft-shell clam</name>
    <dbReference type="NCBI Taxonomy" id="6604"/>
    <lineage>
        <taxon>Eukaryota</taxon>
        <taxon>Metazoa</taxon>
        <taxon>Spiralia</taxon>
        <taxon>Lophotrochozoa</taxon>
        <taxon>Mollusca</taxon>
        <taxon>Bivalvia</taxon>
        <taxon>Autobranchia</taxon>
        <taxon>Heteroconchia</taxon>
        <taxon>Euheterodonta</taxon>
        <taxon>Imparidentia</taxon>
        <taxon>Neoheterodontei</taxon>
        <taxon>Myida</taxon>
        <taxon>Myoidea</taxon>
        <taxon>Myidae</taxon>
        <taxon>Mya</taxon>
    </lineage>
</organism>
<reference evidence="1" key="1">
    <citation type="submission" date="2022-11" db="EMBL/GenBank/DDBJ databases">
        <title>Centuries of genome instability and evolution in soft-shell clam transmissible cancer (bioRxiv).</title>
        <authorList>
            <person name="Hart S.F.M."/>
            <person name="Yonemitsu M.A."/>
            <person name="Giersch R.M."/>
            <person name="Beal B.F."/>
            <person name="Arriagada G."/>
            <person name="Davis B.W."/>
            <person name="Ostrander E.A."/>
            <person name="Goff S.P."/>
            <person name="Metzger M.J."/>
        </authorList>
    </citation>
    <scope>NUCLEOTIDE SEQUENCE</scope>
    <source>
        <strain evidence="1">MELC-2E11</strain>
        <tissue evidence="1">Siphon/mantle</tissue>
    </source>
</reference>
<accession>A0ABY7ETX6</accession>
<name>A0ABY7ETX6_MYAAR</name>
<evidence type="ECO:0000313" key="1">
    <source>
        <dbReference type="EMBL" id="WAR13408.1"/>
    </source>
</evidence>